<reference evidence="1" key="1">
    <citation type="submission" date="2020-01" db="EMBL/GenBank/DDBJ databases">
        <authorList>
            <person name="Meier V. D."/>
            <person name="Meier V D."/>
        </authorList>
    </citation>
    <scope>NUCLEOTIDE SEQUENCE</scope>
    <source>
        <strain evidence="1">HLG_WM_MAG_07</strain>
    </source>
</reference>
<protein>
    <submittedName>
        <fullName evidence="1">Uncharacterized protein</fullName>
    </submittedName>
</protein>
<gene>
    <name evidence="1" type="ORF">HELGO_WM16440</name>
</gene>
<name>A0A6S6T9H4_9GAMM</name>
<dbReference type="AlphaFoldDB" id="A0A6S6T9H4"/>
<organism evidence="1">
    <name type="scientific">uncultured Thiotrichaceae bacterium</name>
    <dbReference type="NCBI Taxonomy" id="298394"/>
    <lineage>
        <taxon>Bacteria</taxon>
        <taxon>Pseudomonadati</taxon>
        <taxon>Pseudomonadota</taxon>
        <taxon>Gammaproteobacteria</taxon>
        <taxon>Thiotrichales</taxon>
        <taxon>Thiotrichaceae</taxon>
        <taxon>environmental samples</taxon>
    </lineage>
</organism>
<dbReference type="InterPro" id="IPR012671">
    <property type="entry name" value="T3SS_PscE/YscE"/>
</dbReference>
<sequence>MLEIEEKLKNDPAGSYKKEILEQFNSFSMEVRKEINKGLAPEEFKRMSGLLQAVEAGVKVVEQY</sequence>
<dbReference type="Gene3D" id="1.20.5.420">
    <property type="entry name" value="Immunoglobulin FC, subunit C"/>
    <property type="match status" value="1"/>
</dbReference>
<evidence type="ECO:0000313" key="1">
    <source>
        <dbReference type="EMBL" id="CAA6815684.1"/>
    </source>
</evidence>
<accession>A0A6S6T9H4</accession>
<dbReference type="Pfam" id="PF08988">
    <property type="entry name" value="T3SS_needle_E"/>
    <property type="match status" value="1"/>
</dbReference>
<dbReference type="EMBL" id="CACVAY010000072">
    <property type="protein sequence ID" value="CAA6815684.1"/>
    <property type="molecule type" value="Genomic_DNA"/>
</dbReference>
<proteinExistence type="predicted"/>